<dbReference type="AlphaFoldDB" id="A0A0F9JHA1"/>
<comment type="caution">
    <text evidence="2">The sequence shown here is derived from an EMBL/GenBank/DDBJ whole genome shotgun (WGS) entry which is preliminary data.</text>
</comment>
<organism evidence="2">
    <name type="scientific">marine sediment metagenome</name>
    <dbReference type="NCBI Taxonomy" id="412755"/>
    <lineage>
        <taxon>unclassified sequences</taxon>
        <taxon>metagenomes</taxon>
        <taxon>ecological metagenomes</taxon>
    </lineage>
</organism>
<proteinExistence type="predicted"/>
<evidence type="ECO:0000313" key="2">
    <source>
        <dbReference type="EMBL" id="KKL98362.1"/>
    </source>
</evidence>
<gene>
    <name evidence="2" type="ORF">LCGC14_1825140</name>
</gene>
<name>A0A0F9JHA1_9ZZZZ</name>
<reference evidence="2" key="1">
    <citation type="journal article" date="2015" name="Nature">
        <title>Complex archaea that bridge the gap between prokaryotes and eukaryotes.</title>
        <authorList>
            <person name="Spang A."/>
            <person name="Saw J.H."/>
            <person name="Jorgensen S.L."/>
            <person name="Zaremba-Niedzwiedzka K."/>
            <person name="Martijn J."/>
            <person name="Lind A.E."/>
            <person name="van Eijk R."/>
            <person name="Schleper C."/>
            <person name="Guy L."/>
            <person name="Ettema T.J."/>
        </authorList>
    </citation>
    <scope>NUCLEOTIDE SEQUENCE</scope>
</reference>
<feature type="region of interest" description="Disordered" evidence="1">
    <location>
        <begin position="1"/>
        <end position="20"/>
    </location>
</feature>
<dbReference type="EMBL" id="LAZR01017941">
    <property type="protein sequence ID" value="KKL98362.1"/>
    <property type="molecule type" value="Genomic_DNA"/>
</dbReference>
<accession>A0A0F9JHA1</accession>
<protein>
    <submittedName>
        <fullName evidence="2">Uncharacterized protein</fullName>
    </submittedName>
</protein>
<feature type="compositionally biased region" description="Basic residues" evidence="1">
    <location>
        <begin position="1"/>
        <end position="10"/>
    </location>
</feature>
<sequence>MAGGKRKGAGRKLGSTTKPQIRDFLNETKVKELVKKAEDMAKAGDPTMLKFVLEQVFGRATQTIGGDKDNPLVPEVITGMKIIKE</sequence>
<evidence type="ECO:0000256" key="1">
    <source>
        <dbReference type="SAM" id="MobiDB-lite"/>
    </source>
</evidence>